<organism evidence="1 2">
    <name type="scientific">Bacteroides salyersiae CL02T12C01</name>
    <dbReference type="NCBI Taxonomy" id="997887"/>
    <lineage>
        <taxon>Bacteria</taxon>
        <taxon>Pseudomonadati</taxon>
        <taxon>Bacteroidota</taxon>
        <taxon>Bacteroidia</taxon>
        <taxon>Bacteroidales</taxon>
        <taxon>Bacteroidaceae</taxon>
        <taxon>Bacteroides</taxon>
    </lineage>
</organism>
<accession>I8YLE4</accession>
<dbReference type="EMBL" id="AGXV01000026">
    <property type="protein sequence ID" value="EIY63925.1"/>
    <property type="molecule type" value="Genomic_DNA"/>
</dbReference>
<comment type="caution">
    <text evidence="1">The sequence shown here is derived from an EMBL/GenBank/DDBJ whole genome shotgun (WGS) entry which is preliminary data.</text>
</comment>
<dbReference type="Proteomes" id="UP000005150">
    <property type="component" value="Unassembled WGS sequence"/>
</dbReference>
<gene>
    <name evidence="1" type="ORF">HMPREF1071_02127</name>
</gene>
<proteinExistence type="predicted"/>
<evidence type="ECO:0000313" key="2">
    <source>
        <dbReference type="Proteomes" id="UP000005150"/>
    </source>
</evidence>
<dbReference type="PATRIC" id="fig|997887.3.peg.2222"/>
<sequence>MSKILFQRNYPRCKFVCGVGDFFYKHLGTLGAYFSSLYQEEYIR</sequence>
<protein>
    <submittedName>
        <fullName evidence="1">Uncharacterized protein</fullName>
    </submittedName>
</protein>
<evidence type="ECO:0000313" key="1">
    <source>
        <dbReference type="EMBL" id="EIY63925.1"/>
    </source>
</evidence>
<dbReference type="HOGENOM" id="CLU_3212658_0_0_10"/>
<name>I8YLE4_9BACE</name>
<keyword evidence="2" id="KW-1185">Reference proteome</keyword>
<dbReference type="AlphaFoldDB" id="I8YLE4"/>
<reference evidence="1 2" key="1">
    <citation type="submission" date="2012-02" db="EMBL/GenBank/DDBJ databases">
        <title>The Genome Sequence of Bacteroides salyersiae CL02T12C01.</title>
        <authorList>
            <consortium name="The Broad Institute Genome Sequencing Platform"/>
            <person name="Earl A."/>
            <person name="Ward D."/>
            <person name="Feldgarden M."/>
            <person name="Gevers D."/>
            <person name="Zitomersky N.L."/>
            <person name="Coyne M.J."/>
            <person name="Comstock L.E."/>
            <person name="Young S.K."/>
            <person name="Zeng Q."/>
            <person name="Gargeya S."/>
            <person name="Fitzgerald M."/>
            <person name="Haas B."/>
            <person name="Abouelleil A."/>
            <person name="Alvarado L."/>
            <person name="Arachchi H.M."/>
            <person name="Berlin A."/>
            <person name="Chapman S.B."/>
            <person name="Gearin G."/>
            <person name="Goldberg J."/>
            <person name="Griggs A."/>
            <person name="Gujja S."/>
            <person name="Hansen M."/>
            <person name="Heiman D."/>
            <person name="Howarth C."/>
            <person name="Larimer J."/>
            <person name="Lui A."/>
            <person name="MacDonald P.J.P."/>
            <person name="McCowen C."/>
            <person name="Montmayeur A."/>
            <person name="Murphy C."/>
            <person name="Neiman D."/>
            <person name="Pearson M."/>
            <person name="Priest M."/>
            <person name="Roberts A."/>
            <person name="Saif S."/>
            <person name="Shea T."/>
            <person name="Sisk P."/>
            <person name="Stolte C."/>
            <person name="Sykes S."/>
            <person name="Wortman J."/>
            <person name="Nusbaum C."/>
            <person name="Birren B."/>
        </authorList>
    </citation>
    <scope>NUCLEOTIDE SEQUENCE [LARGE SCALE GENOMIC DNA]</scope>
    <source>
        <strain evidence="1 2">CL02T12C01</strain>
    </source>
</reference>